<evidence type="ECO:0000256" key="2">
    <source>
        <dbReference type="ARBA" id="ARBA00022723"/>
    </source>
</evidence>
<reference evidence="6" key="1">
    <citation type="journal article" date="2014" name="Int. J. Syst. Evol. Microbiol.">
        <title>Complete genome of a new Firmicutes species belonging to the dominant human colonic microbiota ('Ruminococcus bicirculans') reveals two chromosomes and a selective capacity to utilize plant glucans.</title>
        <authorList>
            <consortium name="NISC Comparative Sequencing Program"/>
            <person name="Wegmann U."/>
            <person name="Louis P."/>
            <person name="Goesmann A."/>
            <person name="Henrissat B."/>
            <person name="Duncan S.H."/>
            <person name="Flint H.J."/>
        </authorList>
    </citation>
    <scope>NUCLEOTIDE SEQUENCE</scope>
    <source>
        <strain evidence="6">NBRC 102424</strain>
    </source>
</reference>
<keyword evidence="1 4" id="KW-0349">Heme</keyword>
<dbReference type="InterPro" id="IPR036909">
    <property type="entry name" value="Cyt_c-like_dom_sf"/>
</dbReference>
<reference evidence="6" key="2">
    <citation type="submission" date="2023-01" db="EMBL/GenBank/DDBJ databases">
        <title>Draft genome sequence of Methylophaga thalassica strain NBRC 102424.</title>
        <authorList>
            <person name="Sun Q."/>
            <person name="Mori K."/>
        </authorList>
    </citation>
    <scope>NUCLEOTIDE SEQUENCE</scope>
    <source>
        <strain evidence="6">NBRC 102424</strain>
    </source>
</reference>
<dbReference type="SUPFAM" id="SSF46626">
    <property type="entry name" value="Cytochrome c"/>
    <property type="match status" value="1"/>
</dbReference>
<keyword evidence="7" id="KW-1185">Reference proteome</keyword>
<organism evidence="6 7">
    <name type="scientific">Methylophaga thalassica</name>
    <dbReference type="NCBI Taxonomy" id="40223"/>
    <lineage>
        <taxon>Bacteria</taxon>
        <taxon>Pseudomonadati</taxon>
        <taxon>Pseudomonadota</taxon>
        <taxon>Gammaproteobacteria</taxon>
        <taxon>Thiotrichales</taxon>
        <taxon>Piscirickettsiaceae</taxon>
        <taxon>Methylophaga</taxon>
    </lineage>
</organism>
<dbReference type="PROSITE" id="PS51007">
    <property type="entry name" value="CYTC"/>
    <property type="match status" value="1"/>
</dbReference>
<evidence type="ECO:0000313" key="6">
    <source>
        <dbReference type="EMBL" id="GLP99306.1"/>
    </source>
</evidence>
<accession>A0ABQ5TV43</accession>
<evidence type="ECO:0000256" key="3">
    <source>
        <dbReference type="ARBA" id="ARBA00023004"/>
    </source>
</evidence>
<dbReference type="Proteomes" id="UP001161423">
    <property type="component" value="Unassembled WGS sequence"/>
</dbReference>
<protein>
    <recommendedName>
        <fullName evidence="5">Cytochrome c domain-containing protein</fullName>
    </recommendedName>
</protein>
<comment type="caution">
    <text evidence="6">The sequence shown here is derived from an EMBL/GenBank/DDBJ whole genome shotgun (WGS) entry which is preliminary data.</text>
</comment>
<evidence type="ECO:0000256" key="4">
    <source>
        <dbReference type="PROSITE-ProRule" id="PRU00433"/>
    </source>
</evidence>
<keyword evidence="2 4" id="KW-0479">Metal-binding</keyword>
<evidence type="ECO:0000313" key="7">
    <source>
        <dbReference type="Proteomes" id="UP001161423"/>
    </source>
</evidence>
<keyword evidence="3 4" id="KW-0408">Iron</keyword>
<gene>
    <name evidence="6" type="ORF">GCM10007891_11600</name>
</gene>
<feature type="domain" description="Cytochrome c" evidence="5">
    <location>
        <begin position="45"/>
        <end position="125"/>
    </location>
</feature>
<dbReference type="EMBL" id="BSND01000004">
    <property type="protein sequence ID" value="GLP99306.1"/>
    <property type="molecule type" value="Genomic_DNA"/>
</dbReference>
<dbReference type="Pfam" id="PF13442">
    <property type="entry name" value="Cytochrome_CBB3"/>
    <property type="match status" value="1"/>
</dbReference>
<evidence type="ECO:0000259" key="5">
    <source>
        <dbReference type="PROSITE" id="PS51007"/>
    </source>
</evidence>
<evidence type="ECO:0000256" key="1">
    <source>
        <dbReference type="ARBA" id="ARBA00022617"/>
    </source>
</evidence>
<proteinExistence type="predicted"/>
<name>A0ABQ5TV43_9GAMM</name>
<sequence>MKISLRYIMASVAVICSFTSALFIPLPVLADGRPYTVKQNNKVDSDTFIGYKVYRTWCARCHGTFGQGLAASDLTNTLKNTDRDDFFKIVARGKKGRMGEMPAWQSNDNVMKNRDRIYSYLRARADGALGAVTPELID</sequence>
<dbReference type="InterPro" id="IPR009056">
    <property type="entry name" value="Cyt_c-like_dom"/>
</dbReference>
<dbReference type="Gene3D" id="1.10.760.10">
    <property type="entry name" value="Cytochrome c-like domain"/>
    <property type="match status" value="1"/>
</dbReference>